<comment type="cofactor">
    <cofactor evidence="1">
        <name>pyridoxal 5'-phosphate</name>
        <dbReference type="ChEBI" id="CHEBI:597326"/>
    </cofactor>
</comment>
<dbReference type="Gene3D" id="3.40.640.10">
    <property type="entry name" value="Type I PLP-dependent aspartate aminotransferase-like (Major domain)"/>
    <property type="match status" value="1"/>
</dbReference>
<dbReference type="PANTHER" id="PTHR46383:SF1">
    <property type="entry name" value="ASPARTATE AMINOTRANSFERASE"/>
    <property type="match status" value="1"/>
</dbReference>
<gene>
    <name evidence="9" type="ORF">V3328_20775</name>
</gene>
<evidence type="ECO:0000256" key="3">
    <source>
        <dbReference type="ARBA" id="ARBA00012753"/>
    </source>
</evidence>
<dbReference type="GO" id="GO:0004069">
    <property type="term" value="F:L-aspartate:2-oxoglutarate aminotransferase activity"/>
    <property type="evidence" value="ECO:0007669"/>
    <property type="project" value="UniProtKB-EC"/>
</dbReference>
<comment type="similarity">
    <text evidence="2">Belongs to the class-I pyridoxal-phosphate-dependent aminotransferase family.</text>
</comment>
<dbReference type="GO" id="GO:0030170">
    <property type="term" value="F:pyridoxal phosphate binding"/>
    <property type="evidence" value="ECO:0007669"/>
    <property type="project" value="InterPro"/>
</dbReference>
<keyword evidence="6" id="KW-0663">Pyridoxal phosphate</keyword>
<dbReference type="EC" id="2.6.1.1" evidence="3"/>
<evidence type="ECO:0000313" key="9">
    <source>
        <dbReference type="EMBL" id="MEJ8573934.1"/>
    </source>
</evidence>
<dbReference type="AlphaFoldDB" id="A0AAW9RY90"/>
<evidence type="ECO:0000256" key="5">
    <source>
        <dbReference type="ARBA" id="ARBA00022679"/>
    </source>
</evidence>
<sequence>MLKTVPSFGRIGEENAFAVLARATELAQSGRDVINLGIGQPDFRTPDHIVAAAEKALRDGHHGYTPANGILPLREAVCSDLARRLGVEVDPGSVLIVPGGKVTMFMAILMFGEPGADILYPDPGFPIYRSMIEFTGARPVPVPIREVNDFAFSAEETLSLITPQTRLLILNSPANPTGGVTPREEIDKLVAGLANHPDVAVMSDEIYGQMTYDGLEHRSLLAYPEIRDRLILLDGWSKTYAMTGWRMGYSVWPKPLYDLARKLAVNSYSCVNAAAQYAGIAALEGPQDAVREMVEEFDRRRAVVVEGLNGLPGISCRTPKGAFYAFPNVTETGWPAKKLASTLLEDAGVAVIGGPDFGILGEGYIRLSYANSTENIRRAIDRMGEFLSAKAA</sequence>
<keyword evidence="10" id="KW-1185">Reference proteome</keyword>
<reference evidence="9 10" key="1">
    <citation type="submission" date="2024-02" db="EMBL/GenBank/DDBJ databases">
        <title>Genome analysis and characterization of Microbaculum marinisediminis sp. nov., isolated from marine sediment.</title>
        <authorList>
            <person name="Du Z.-J."/>
            <person name="Ye Y.-Q."/>
            <person name="Zhang Z.-R."/>
            <person name="Yuan S.-M."/>
            <person name="Zhang X.-Y."/>
        </authorList>
    </citation>
    <scope>NUCLEOTIDE SEQUENCE [LARGE SCALE GENOMIC DNA]</scope>
    <source>
        <strain evidence="9 10">SDUM1044001</strain>
    </source>
</reference>
<dbReference type="CDD" id="cd00609">
    <property type="entry name" value="AAT_like"/>
    <property type="match status" value="1"/>
</dbReference>
<evidence type="ECO:0000256" key="1">
    <source>
        <dbReference type="ARBA" id="ARBA00001933"/>
    </source>
</evidence>
<protein>
    <recommendedName>
        <fullName evidence="3">aspartate transaminase</fullName>
        <ecNumber evidence="3">2.6.1.1</ecNumber>
    </recommendedName>
</protein>
<evidence type="ECO:0000259" key="8">
    <source>
        <dbReference type="Pfam" id="PF00155"/>
    </source>
</evidence>
<comment type="caution">
    <text evidence="9">The sequence shown here is derived from an EMBL/GenBank/DDBJ whole genome shotgun (WGS) entry which is preliminary data.</text>
</comment>
<evidence type="ECO:0000256" key="7">
    <source>
        <dbReference type="ARBA" id="ARBA00049185"/>
    </source>
</evidence>
<organism evidence="9 10">
    <name type="scientific">Microbaculum marinum</name>
    <dbReference type="NCBI Taxonomy" id="1764581"/>
    <lineage>
        <taxon>Bacteria</taxon>
        <taxon>Pseudomonadati</taxon>
        <taxon>Pseudomonadota</taxon>
        <taxon>Alphaproteobacteria</taxon>
        <taxon>Hyphomicrobiales</taxon>
        <taxon>Tepidamorphaceae</taxon>
        <taxon>Microbaculum</taxon>
    </lineage>
</organism>
<dbReference type="Pfam" id="PF00155">
    <property type="entry name" value="Aminotran_1_2"/>
    <property type="match status" value="1"/>
</dbReference>
<dbReference type="GO" id="GO:0006520">
    <property type="term" value="P:amino acid metabolic process"/>
    <property type="evidence" value="ECO:0007669"/>
    <property type="project" value="InterPro"/>
</dbReference>
<evidence type="ECO:0000256" key="6">
    <source>
        <dbReference type="ARBA" id="ARBA00022898"/>
    </source>
</evidence>
<dbReference type="EMBL" id="JAZHOF010000009">
    <property type="protein sequence ID" value="MEJ8573934.1"/>
    <property type="molecule type" value="Genomic_DNA"/>
</dbReference>
<keyword evidence="4 9" id="KW-0032">Aminotransferase</keyword>
<proteinExistence type="inferred from homology"/>
<dbReference type="InterPro" id="IPR050596">
    <property type="entry name" value="AspAT/PAT-like"/>
</dbReference>
<name>A0AAW9RY90_9HYPH</name>
<dbReference type="Proteomes" id="UP001378188">
    <property type="component" value="Unassembled WGS sequence"/>
</dbReference>
<dbReference type="PANTHER" id="PTHR46383">
    <property type="entry name" value="ASPARTATE AMINOTRANSFERASE"/>
    <property type="match status" value="1"/>
</dbReference>
<dbReference type="InterPro" id="IPR015421">
    <property type="entry name" value="PyrdxlP-dep_Trfase_major"/>
</dbReference>
<comment type="catalytic activity">
    <reaction evidence="7">
        <text>L-aspartate + 2-oxoglutarate = oxaloacetate + L-glutamate</text>
        <dbReference type="Rhea" id="RHEA:21824"/>
        <dbReference type="ChEBI" id="CHEBI:16452"/>
        <dbReference type="ChEBI" id="CHEBI:16810"/>
        <dbReference type="ChEBI" id="CHEBI:29985"/>
        <dbReference type="ChEBI" id="CHEBI:29991"/>
        <dbReference type="EC" id="2.6.1.1"/>
    </reaction>
</comment>
<dbReference type="InterPro" id="IPR015422">
    <property type="entry name" value="PyrdxlP-dep_Trfase_small"/>
</dbReference>
<evidence type="ECO:0000256" key="4">
    <source>
        <dbReference type="ARBA" id="ARBA00022576"/>
    </source>
</evidence>
<dbReference type="InterPro" id="IPR015424">
    <property type="entry name" value="PyrdxlP-dep_Trfase"/>
</dbReference>
<evidence type="ECO:0000313" key="10">
    <source>
        <dbReference type="Proteomes" id="UP001378188"/>
    </source>
</evidence>
<dbReference type="Gene3D" id="3.90.1150.10">
    <property type="entry name" value="Aspartate Aminotransferase, domain 1"/>
    <property type="match status" value="1"/>
</dbReference>
<accession>A0AAW9RY90</accession>
<dbReference type="RefSeq" id="WP_340331629.1">
    <property type="nucleotide sequence ID" value="NZ_JAZHOF010000009.1"/>
</dbReference>
<evidence type="ECO:0000256" key="2">
    <source>
        <dbReference type="ARBA" id="ARBA00007441"/>
    </source>
</evidence>
<dbReference type="SUPFAM" id="SSF53383">
    <property type="entry name" value="PLP-dependent transferases"/>
    <property type="match status" value="1"/>
</dbReference>
<keyword evidence="5 9" id="KW-0808">Transferase</keyword>
<dbReference type="InterPro" id="IPR004839">
    <property type="entry name" value="Aminotransferase_I/II_large"/>
</dbReference>
<feature type="domain" description="Aminotransferase class I/classII large" evidence="8">
    <location>
        <begin position="32"/>
        <end position="382"/>
    </location>
</feature>